<organism evidence="3 4">
    <name type="scientific">Tilletia horrida</name>
    <dbReference type="NCBI Taxonomy" id="155126"/>
    <lineage>
        <taxon>Eukaryota</taxon>
        <taxon>Fungi</taxon>
        <taxon>Dikarya</taxon>
        <taxon>Basidiomycota</taxon>
        <taxon>Ustilaginomycotina</taxon>
        <taxon>Exobasidiomycetes</taxon>
        <taxon>Tilletiales</taxon>
        <taxon>Tilletiaceae</taxon>
        <taxon>Tilletia</taxon>
    </lineage>
</organism>
<accession>A0AAN6G3Z6</accession>
<dbReference type="InterPro" id="IPR053036">
    <property type="entry name" value="CellCycle_DNARepair_Reg"/>
</dbReference>
<proteinExistence type="predicted"/>
<feature type="compositionally biased region" description="Low complexity" evidence="1">
    <location>
        <begin position="506"/>
        <end position="519"/>
    </location>
</feature>
<feature type="region of interest" description="Disordered" evidence="1">
    <location>
        <begin position="421"/>
        <end position="447"/>
    </location>
</feature>
<dbReference type="Gene3D" id="3.40.50.10190">
    <property type="entry name" value="BRCT domain"/>
    <property type="match status" value="4"/>
</dbReference>
<dbReference type="SUPFAM" id="SSF52113">
    <property type="entry name" value="BRCT domain"/>
    <property type="match status" value="3"/>
</dbReference>
<feature type="region of interest" description="Disordered" evidence="1">
    <location>
        <begin position="805"/>
        <end position="1092"/>
    </location>
</feature>
<dbReference type="Proteomes" id="UP001176521">
    <property type="component" value="Unassembled WGS sequence"/>
</dbReference>
<name>A0AAN6G3Z6_9BASI</name>
<feature type="compositionally biased region" description="Basic and acidic residues" evidence="1">
    <location>
        <begin position="875"/>
        <end position="887"/>
    </location>
</feature>
<dbReference type="Pfam" id="PF16770">
    <property type="entry name" value="RTT107_BRCT_5"/>
    <property type="match status" value="1"/>
</dbReference>
<dbReference type="Pfam" id="PF12738">
    <property type="entry name" value="PTCB-BRCT"/>
    <property type="match status" value="2"/>
</dbReference>
<feature type="region of interest" description="Disordered" evidence="1">
    <location>
        <begin position="493"/>
        <end position="519"/>
    </location>
</feature>
<feature type="region of interest" description="Disordered" evidence="1">
    <location>
        <begin position="285"/>
        <end position="306"/>
    </location>
</feature>
<dbReference type="InterPro" id="IPR036420">
    <property type="entry name" value="BRCT_dom_sf"/>
</dbReference>
<dbReference type="CDD" id="cd18432">
    <property type="entry name" value="BRCT_PAXIP1_rpt6_like"/>
    <property type="match status" value="1"/>
</dbReference>
<dbReference type="GO" id="GO:1990683">
    <property type="term" value="P:DNA double-strand break attachment to nuclear envelope"/>
    <property type="evidence" value="ECO:0007669"/>
    <property type="project" value="TreeGrafter"/>
</dbReference>
<dbReference type="Pfam" id="PF16589">
    <property type="entry name" value="BRCT_2"/>
    <property type="match status" value="1"/>
</dbReference>
<sequence>MDDAASAAAAAAAAAAVSSSGNDGDLDMNGAPHDHQDAGAVATAAAAVGNAAAASGPAIFASVVYFINDDLGPADRAELKQILDAGGATPAASAAGPTAAASSSSSSASASSSKKKTDSVLTGPGSGALPPGARFDPSKTTHVISASVDFLEYDACDDPQADELMAPTGKRACVVSSQWVRRSWVLGALQQERFFSADPSLFFSGIIVSCSRLPTRDTELISAAVVSCGGGYRDKLTREVTHLVAANRQGPKFAKLNAISDAQEQQLADAAVSLSSSITDEALQQEEQNAGGAGSSSKDAASNSNQAAAESLTRLAHLAKSQWNVKAVLPHWIDDSYRLFKLVDPKPYTWPLGDKAQQDGQEPIYLTDRSLQAPFGTTALKNASYAVLPGATIGSGALHNHAAATRAFQLVAQAMASAGFAPPSSADAGTRQGTTGSGADGAGHAASSSAVTTVSEALVQLALHAPENRGWPTFEEIAPAIKDSERLVVPVDAQGNEIQPGSSHVGSGPSTSRRARGSAAAAAAAAGNAKDKSPFSLHGTVLAGRAVLFGADVMMANPDRVYAFRTRIQAAGGRFVEPPEREEDVPNKVGEADIVVTKYRESRECLQALKRAKMCGSPQWLAFVLATGRISNPRHNLLHFPIPKDPIPAFSKFTITLTNYTGEARTLLRHLITCMGGKFTPEMTSANTHCIAASEEGEKVKRAKEWGIPVLNHIWLETCFTRWQAIDVLQTRFTEFGPAIRYGRQVLVDARLEDGVLEPWIQRAFEDPEAERARLAVEEEIVAKRQAAEEDARAVALGLQKVSAKAARAGKRGDDEEDEAAGAGATKESSTKRSAARQSSRGGASAAAALSKQHLADASIMDEGGADDSMLSTRSSRERKPTKKAESAAEQQPSAPVQPPPARPKPTRKLPSAATNGAGNNSDDDEMDVDAVVGGGSTAVATTTTRSGRVLSSDGNGNGAGIDTPTSSLSQSQSQNGKGRGPSVKRGSGAGPASRVPERKSISDIGKAAGSSAATTNGGGGGATKRGRDLLEEGDSEDSMDDNAAGGGSGRVRQSRRQKTSPEQKMKTITAVPKGPRTSSAQSSLRADAAASKRNPEAILYATTGVSVSDADAKLLKTLGAQRTEDMFKATHLVAAGLSRTEKMLCAIARGNVMIVDQAWLQMSVRKKALQEESNFPIQDPKSERKYGIKLEDALERSRAKPGKLLRKHEFYMTRNVKPAADVLRKVILAAGGSAPAVLPNVEKLEEDRAHMHLISCEEDKALWRDFAKEREPVRVYEAELIIAGVLKQQMEWDRHRLL</sequence>
<comment type="caution">
    <text evidence="3">The sequence shown here is derived from an EMBL/GenBank/DDBJ whole genome shotgun (WGS) entry which is preliminary data.</text>
</comment>
<feature type="compositionally biased region" description="Low complexity" evidence="1">
    <location>
        <begin position="1006"/>
        <end position="1016"/>
    </location>
</feature>
<evidence type="ECO:0000259" key="2">
    <source>
        <dbReference type="PROSITE" id="PS50172"/>
    </source>
</evidence>
<keyword evidence="4" id="KW-1185">Reference proteome</keyword>
<dbReference type="EMBL" id="JAPDMQ010000946">
    <property type="protein sequence ID" value="KAK0519604.1"/>
    <property type="molecule type" value="Genomic_DNA"/>
</dbReference>
<dbReference type="InterPro" id="IPR001357">
    <property type="entry name" value="BRCT_dom"/>
</dbReference>
<feature type="compositionally biased region" description="Low complexity" evidence="1">
    <location>
        <begin position="832"/>
        <end position="853"/>
    </location>
</feature>
<feature type="compositionally biased region" description="Low complexity" evidence="1">
    <location>
        <begin position="88"/>
        <end position="112"/>
    </location>
</feature>
<gene>
    <name evidence="3" type="primary">ESC4</name>
    <name evidence="3" type="ORF">OC842_007396</name>
</gene>
<dbReference type="GO" id="GO:0035361">
    <property type="term" value="C:Cul8-RING ubiquitin ligase complex"/>
    <property type="evidence" value="ECO:0007669"/>
    <property type="project" value="TreeGrafter"/>
</dbReference>
<dbReference type="GO" id="GO:0005634">
    <property type="term" value="C:nucleus"/>
    <property type="evidence" value="ECO:0007669"/>
    <property type="project" value="TreeGrafter"/>
</dbReference>
<evidence type="ECO:0000313" key="4">
    <source>
        <dbReference type="Proteomes" id="UP001176521"/>
    </source>
</evidence>
<feature type="region of interest" description="Disordered" evidence="1">
    <location>
        <begin position="88"/>
        <end position="134"/>
    </location>
</feature>
<feature type="domain" description="BRCT" evidence="2">
    <location>
        <begin position="645"/>
        <end position="733"/>
    </location>
</feature>
<reference evidence="3" key="1">
    <citation type="journal article" date="2023" name="PhytoFront">
        <title>Draft Genome Resources of Seven Strains of Tilletia horrida, Causal Agent of Kernel Smut of Rice.</title>
        <authorList>
            <person name="Khanal S."/>
            <person name="Antony Babu S."/>
            <person name="Zhou X.G."/>
        </authorList>
    </citation>
    <scope>NUCLEOTIDE SEQUENCE</scope>
    <source>
        <strain evidence="3">TX3</strain>
    </source>
</reference>
<feature type="domain" description="BRCT" evidence="2">
    <location>
        <begin position="198"/>
        <end position="350"/>
    </location>
</feature>
<feature type="domain" description="BRCT" evidence="2">
    <location>
        <begin position="1114"/>
        <end position="1178"/>
    </location>
</feature>
<dbReference type="GO" id="GO:0006302">
    <property type="term" value="P:double-strand break repair"/>
    <property type="evidence" value="ECO:0007669"/>
    <property type="project" value="TreeGrafter"/>
</dbReference>
<evidence type="ECO:0000313" key="3">
    <source>
        <dbReference type="EMBL" id="KAK0519604.1"/>
    </source>
</evidence>
<feature type="compositionally biased region" description="Polar residues" evidence="1">
    <location>
        <begin position="496"/>
        <end position="505"/>
    </location>
</feature>
<feature type="compositionally biased region" description="Low complexity" evidence="1">
    <location>
        <begin position="938"/>
        <end position="950"/>
    </location>
</feature>
<dbReference type="PANTHER" id="PTHR47667">
    <property type="entry name" value="REGULATOR OF TY1 TRANSPOSITION PROTEIN 107"/>
    <property type="match status" value="1"/>
</dbReference>
<feature type="compositionally biased region" description="Acidic residues" evidence="1">
    <location>
        <begin position="1032"/>
        <end position="1041"/>
    </location>
</feature>
<dbReference type="SMART" id="SM00292">
    <property type="entry name" value="BRCT"/>
    <property type="match status" value="5"/>
</dbReference>
<dbReference type="PROSITE" id="PS50172">
    <property type="entry name" value="BRCT"/>
    <property type="match status" value="3"/>
</dbReference>
<dbReference type="PANTHER" id="PTHR47667:SF1">
    <property type="entry name" value="REGULATOR OF TY1 TRANSPOSITION PROTEIN 107"/>
    <property type="match status" value="1"/>
</dbReference>
<protein>
    <submittedName>
        <fullName evidence="3">Regulator of Ty1 Transposition</fullName>
    </submittedName>
</protein>
<feature type="compositionally biased region" description="Low complexity" evidence="1">
    <location>
        <begin position="295"/>
        <end position="306"/>
    </location>
</feature>
<evidence type="ECO:0000256" key="1">
    <source>
        <dbReference type="SAM" id="MobiDB-lite"/>
    </source>
</evidence>